<organism evidence="1 2">
    <name type="scientific">Mucinivorans hirudinis</name>
    <dbReference type="NCBI Taxonomy" id="1433126"/>
    <lineage>
        <taxon>Bacteria</taxon>
        <taxon>Pseudomonadati</taxon>
        <taxon>Bacteroidota</taxon>
        <taxon>Bacteroidia</taxon>
        <taxon>Bacteroidales</taxon>
        <taxon>Rikenellaceae</taxon>
        <taxon>Mucinivorans</taxon>
    </lineage>
</organism>
<accession>A0A060REP2</accession>
<dbReference type="EMBL" id="HG934468">
    <property type="protein sequence ID" value="CDN32854.1"/>
    <property type="molecule type" value="Genomic_DNA"/>
</dbReference>
<dbReference type="STRING" id="1433126.BN938_2788"/>
<reference evidence="1 2" key="1">
    <citation type="journal article" date="2015" name="Genome Announc.">
        <title>Complete Genome Sequence of the Novel Leech Symbiont Mucinivorans hirudinis M3T.</title>
        <authorList>
            <person name="Nelson M.C."/>
            <person name="Bomar L."/>
            <person name="Graf J."/>
        </authorList>
    </citation>
    <scope>NUCLEOTIDE SEQUENCE [LARGE SCALE GENOMIC DNA]</scope>
    <source>
        <strain evidence="2">M3</strain>
    </source>
</reference>
<evidence type="ECO:0000313" key="1">
    <source>
        <dbReference type="EMBL" id="CDN32854.1"/>
    </source>
</evidence>
<dbReference type="InterPro" id="IPR007497">
    <property type="entry name" value="SIMPL/DUF541"/>
</dbReference>
<dbReference type="Proteomes" id="UP000027616">
    <property type="component" value="Chromosome I"/>
</dbReference>
<dbReference type="Pfam" id="PF04402">
    <property type="entry name" value="SIMPL"/>
    <property type="match status" value="1"/>
</dbReference>
<dbReference type="PATRIC" id="fig|1433126.3.peg.2758"/>
<gene>
    <name evidence="1" type="ORF">BN938_2788</name>
</gene>
<proteinExistence type="predicted"/>
<dbReference type="HOGENOM" id="CLU_1213723_0_0_10"/>
<dbReference type="AlphaFoldDB" id="A0A060REP2"/>
<keyword evidence="2" id="KW-1185">Reference proteome</keyword>
<evidence type="ECO:0000313" key="2">
    <source>
        <dbReference type="Proteomes" id="UP000027616"/>
    </source>
</evidence>
<sequence length="228" mass="24865">MRKIILLFVIAIIGTSTIYAQSERYIEVNGNASAMVEPNKAEILISLSEADSKGKTTMATLESQLAKALQQAGIDVKKQLVITGQSSAAQKKSKSYLFKNYRLTVSSAEEAETVFNALGENSIQNATLNRVWNDKLKDINDSLKVEAFNAAKANAQLLAKTAGQPLGGVLMINCYSYDNDFSAVVNDRMLSTKSVSEGGDMELGSVGFQKIKVQQNITVRFELLINKE</sequence>
<evidence type="ECO:0008006" key="3">
    <source>
        <dbReference type="Google" id="ProtNLM"/>
    </source>
</evidence>
<dbReference type="KEGG" id="rbc:BN938_2788"/>
<name>A0A060REP2_9BACT</name>
<dbReference type="Gene3D" id="3.30.110.170">
    <property type="entry name" value="Protein of unknown function (DUF541), domain 1"/>
    <property type="match status" value="1"/>
</dbReference>
<dbReference type="eggNOG" id="COG2968">
    <property type="taxonomic scope" value="Bacteria"/>
</dbReference>
<protein>
    <recommendedName>
        <fullName evidence="3">DUF541 domain-containing protein</fullName>
    </recommendedName>
</protein>